<evidence type="ECO:0000256" key="7">
    <source>
        <dbReference type="SAM" id="Phobius"/>
    </source>
</evidence>
<evidence type="ECO:0000256" key="3">
    <source>
        <dbReference type="ARBA" id="ARBA00022679"/>
    </source>
</evidence>
<feature type="domain" description="Bacterial sugar transferase" evidence="8">
    <location>
        <begin position="272"/>
        <end position="455"/>
    </location>
</feature>
<dbReference type="NCBIfam" id="TIGR03025">
    <property type="entry name" value="EPS_sugtrans"/>
    <property type="match status" value="1"/>
</dbReference>
<evidence type="ECO:0000313" key="9">
    <source>
        <dbReference type="EMBL" id="BDD01672.1"/>
    </source>
</evidence>
<evidence type="ECO:0000313" key="10">
    <source>
        <dbReference type="Proteomes" id="UP001354989"/>
    </source>
</evidence>
<keyword evidence="9" id="KW-0614">Plasmid</keyword>
<comment type="similarity">
    <text evidence="2">Belongs to the bacterial sugar transferase family.</text>
</comment>
<keyword evidence="3" id="KW-0808">Transferase</keyword>
<dbReference type="InterPro" id="IPR017475">
    <property type="entry name" value="EPS_sugar_tfrase"/>
</dbReference>
<keyword evidence="5 7" id="KW-1133">Transmembrane helix</keyword>
<feature type="transmembrane region" description="Helical" evidence="7">
    <location>
        <begin position="102"/>
        <end position="128"/>
    </location>
</feature>
<evidence type="ECO:0000256" key="6">
    <source>
        <dbReference type="ARBA" id="ARBA00023136"/>
    </source>
</evidence>
<accession>A0ABN6LF04</accession>
<comment type="subcellular location">
    <subcellularLocation>
        <location evidence="1">Membrane</location>
        <topology evidence="1">Multi-pass membrane protein</topology>
    </subcellularLocation>
</comment>
<dbReference type="EMBL" id="AP025295">
    <property type="protein sequence ID" value="BDD01672.1"/>
    <property type="molecule type" value="Genomic_DNA"/>
</dbReference>
<evidence type="ECO:0000256" key="1">
    <source>
        <dbReference type="ARBA" id="ARBA00004141"/>
    </source>
</evidence>
<gene>
    <name evidence="9" type="primary">wcaJ_2</name>
    <name evidence="9" type="ORF">PEPS_39520</name>
</gene>
<reference evidence="9 10" key="1">
    <citation type="submission" date="2021-12" db="EMBL/GenBank/DDBJ databases">
        <title>Genome sequencing of bacteria with rrn-lacking chromosome and rrn-plasmid.</title>
        <authorList>
            <person name="Anda M."/>
            <person name="Iwasaki W."/>
        </authorList>
    </citation>
    <scope>NUCLEOTIDE SEQUENCE [LARGE SCALE GENOMIC DNA]</scope>
    <source>
        <strain evidence="9 10">NBRC 101262</strain>
        <plasmid evidence="9 10">pPP3</plasmid>
    </source>
</reference>
<evidence type="ECO:0000259" key="8">
    <source>
        <dbReference type="Pfam" id="PF02397"/>
    </source>
</evidence>
<feature type="transmembrane region" description="Helical" evidence="7">
    <location>
        <begin position="75"/>
        <end position="96"/>
    </location>
</feature>
<keyword evidence="4 7" id="KW-0812">Transmembrane</keyword>
<geneLocation type="plasmid" evidence="9 10">
    <name>pPP3</name>
</geneLocation>
<dbReference type="PANTHER" id="PTHR30576:SF0">
    <property type="entry name" value="UNDECAPRENYL-PHOSPHATE N-ACETYLGALACTOSAMINYL 1-PHOSPHATE TRANSFERASE-RELATED"/>
    <property type="match status" value="1"/>
</dbReference>
<evidence type="ECO:0000256" key="4">
    <source>
        <dbReference type="ARBA" id="ARBA00022692"/>
    </source>
</evidence>
<feature type="transmembrane region" description="Helical" evidence="7">
    <location>
        <begin position="41"/>
        <end position="63"/>
    </location>
</feature>
<dbReference type="Proteomes" id="UP001354989">
    <property type="component" value="Plasmid pPP3"/>
</dbReference>
<organism evidence="9 10">
    <name type="scientific">Persicobacter psychrovividus</name>
    <dbReference type="NCBI Taxonomy" id="387638"/>
    <lineage>
        <taxon>Bacteria</taxon>
        <taxon>Pseudomonadati</taxon>
        <taxon>Bacteroidota</taxon>
        <taxon>Cytophagia</taxon>
        <taxon>Cytophagales</taxon>
        <taxon>Persicobacteraceae</taxon>
        <taxon>Persicobacter</taxon>
    </lineage>
</organism>
<evidence type="ECO:0000256" key="2">
    <source>
        <dbReference type="ARBA" id="ARBA00006464"/>
    </source>
</evidence>
<keyword evidence="10" id="KW-1185">Reference proteome</keyword>
<dbReference type="Pfam" id="PF02397">
    <property type="entry name" value="Bac_transf"/>
    <property type="match status" value="1"/>
</dbReference>
<name>A0ABN6LF04_9BACT</name>
<sequence>MKVRFNKFWLVFLTAIDLVFVFSSLQIAYLLTFKTNEIEDYYLSFFLFYSIGWVVSSFFSHIARLQWDTDLKEILLMNLYGFIMHIIAVIGIVSLYDNLAFSYSFIFFAAVLTLLFTSSVRIVFFFVLENFSHKAQEHFNVVVYGVNEDMRNLRQYFIKNQDLGYKFSGIYGQADRAPDSMEFLGNFEALKSKLDSGAIDMIYITAPIETHSMKEWHEFSENCDRNCIHLGMSTKMSVLLDRKVKEVVNFGGVDIVLKRPLPLSNYSNVLAKRIFDIVFSSFVIFFIFPFILPIIALIIKLESPGPIFFKQLRPGKKNKLFKCYKFRTMRVNNVGALQASKNDPRITRFGAIMRKTSIDELPQFFNVLFGDMSVVGPRPNMVIQLEEFGKTIRSYSERHMVTPGITGYAQINGFRGETRADGAMEKRVQYDVEYMENWTLGLDVKIIFLTVYNMIRGEKNAY</sequence>
<dbReference type="PANTHER" id="PTHR30576">
    <property type="entry name" value="COLANIC BIOSYNTHESIS UDP-GLUCOSE LIPID CARRIER TRANSFERASE"/>
    <property type="match status" value="1"/>
</dbReference>
<feature type="transmembrane region" description="Helical" evidence="7">
    <location>
        <begin position="274"/>
        <end position="299"/>
    </location>
</feature>
<protein>
    <submittedName>
        <fullName evidence="9">Undecaprenyl-phosphate glucose phosphotransferase</fullName>
    </submittedName>
</protein>
<dbReference type="Pfam" id="PF13727">
    <property type="entry name" value="CoA_binding_3"/>
    <property type="match status" value="1"/>
</dbReference>
<dbReference type="InterPro" id="IPR003362">
    <property type="entry name" value="Bact_transf"/>
</dbReference>
<evidence type="ECO:0000256" key="5">
    <source>
        <dbReference type="ARBA" id="ARBA00022989"/>
    </source>
</evidence>
<dbReference type="RefSeq" id="WP_338398864.1">
    <property type="nucleotide sequence ID" value="NZ_AP025295.1"/>
</dbReference>
<feature type="transmembrane region" description="Helical" evidence="7">
    <location>
        <begin position="7"/>
        <end position="29"/>
    </location>
</feature>
<keyword evidence="6 7" id="KW-0472">Membrane</keyword>
<proteinExistence type="inferred from homology"/>